<dbReference type="Pfam" id="PF00595">
    <property type="entry name" value="PDZ"/>
    <property type="match status" value="1"/>
</dbReference>
<protein>
    <recommendedName>
        <fullName evidence="1">PDZ domain-containing protein</fullName>
    </recommendedName>
</protein>
<organism evidence="2 3">
    <name type="scientific">Ooceraea biroi</name>
    <name type="common">Clonal raider ant</name>
    <name type="synonym">Cerapachys biroi</name>
    <dbReference type="NCBI Taxonomy" id="2015173"/>
    <lineage>
        <taxon>Eukaryota</taxon>
        <taxon>Metazoa</taxon>
        <taxon>Ecdysozoa</taxon>
        <taxon>Arthropoda</taxon>
        <taxon>Hexapoda</taxon>
        <taxon>Insecta</taxon>
        <taxon>Pterygota</taxon>
        <taxon>Neoptera</taxon>
        <taxon>Endopterygota</taxon>
        <taxon>Hymenoptera</taxon>
        <taxon>Apocrita</taxon>
        <taxon>Aculeata</taxon>
        <taxon>Formicoidea</taxon>
        <taxon>Formicidae</taxon>
        <taxon>Dorylinae</taxon>
        <taxon>Ooceraea</taxon>
    </lineage>
</organism>
<dbReference type="SMART" id="SM00228">
    <property type="entry name" value="PDZ"/>
    <property type="match status" value="1"/>
</dbReference>
<name>A0A3L8DVQ3_OOCBI</name>
<evidence type="ECO:0000313" key="3">
    <source>
        <dbReference type="Proteomes" id="UP000279307"/>
    </source>
</evidence>
<comment type="caution">
    <text evidence="2">The sequence shown here is derived from an EMBL/GenBank/DDBJ whole genome shotgun (WGS) entry which is preliminary data.</text>
</comment>
<proteinExistence type="predicted"/>
<evidence type="ECO:0000259" key="1">
    <source>
        <dbReference type="PROSITE" id="PS50106"/>
    </source>
</evidence>
<dbReference type="InterPro" id="IPR036034">
    <property type="entry name" value="PDZ_sf"/>
</dbReference>
<dbReference type="PROSITE" id="PS50106">
    <property type="entry name" value="PDZ"/>
    <property type="match status" value="1"/>
</dbReference>
<accession>A0A3L8DVQ3</accession>
<feature type="domain" description="PDZ" evidence="1">
    <location>
        <begin position="54"/>
        <end position="106"/>
    </location>
</feature>
<dbReference type="InterPro" id="IPR001478">
    <property type="entry name" value="PDZ"/>
</dbReference>
<dbReference type="SUPFAM" id="SSF50156">
    <property type="entry name" value="PDZ domain-like"/>
    <property type="match status" value="1"/>
</dbReference>
<dbReference type="AlphaFoldDB" id="A0A3L8DVQ3"/>
<gene>
    <name evidence="2" type="ORF">DMN91_004046</name>
</gene>
<evidence type="ECO:0000313" key="2">
    <source>
        <dbReference type="EMBL" id="RLU23838.1"/>
    </source>
</evidence>
<sequence>MQPQRTDLSILAQLKNSNSKKYSNLETQACIQTVSNGIDNKNKTKHLTNNCVIVAIGSLAHTAGLQAGDIIVRLNGEPISQLTHAQAHNKLVSAGDDVVLSVMRSHEIAQRQQ</sequence>
<dbReference type="OrthoDB" id="44841at2759"/>
<dbReference type="Gene3D" id="2.30.42.10">
    <property type="match status" value="1"/>
</dbReference>
<dbReference type="EMBL" id="QOIP01000004">
    <property type="protein sequence ID" value="RLU23838.1"/>
    <property type="molecule type" value="Genomic_DNA"/>
</dbReference>
<dbReference type="Proteomes" id="UP000279307">
    <property type="component" value="Chromosome 4"/>
</dbReference>
<reference evidence="2 3" key="1">
    <citation type="journal article" date="2018" name="Genome Res.">
        <title>The genomic architecture and molecular evolution of ant odorant receptors.</title>
        <authorList>
            <person name="McKenzie S.K."/>
            <person name="Kronauer D.J.C."/>
        </authorList>
    </citation>
    <scope>NUCLEOTIDE SEQUENCE [LARGE SCALE GENOMIC DNA]</scope>
    <source>
        <strain evidence="2">Clonal line C1</strain>
    </source>
</reference>